<dbReference type="InterPro" id="IPR011044">
    <property type="entry name" value="Quino_amine_DH_bsu"/>
</dbReference>
<evidence type="ECO:0008006" key="4">
    <source>
        <dbReference type="Google" id="ProtNLM"/>
    </source>
</evidence>
<evidence type="ECO:0000256" key="1">
    <source>
        <dbReference type="SAM" id="SignalP"/>
    </source>
</evidence>
<dbReference type="Proteomes" id="UP001419910">
    <property type="component" value="Unassembled WGS sequence"/>
</dbReference>
<proteinExistence type="predicted"/>
<dbReference type="PANTHER" id="PTHR47197:SF3">
    <property type="entry name" value="DIHYDRO-HEME D1 DEHYDROGENASE"/>
    <property type="match status" value="1"/>
</dbReference>
<dbReference type="EMBL" id="JBDIME010000010">
    <property type="protein sequence ID" value="MEN2790563.1"/>
    <property type="molecule type" value="Genomic_DNA"/>
</dbReference>
<dbReference type="InterPro" id="IPR051200">
    <property type="entry name" value="Host-pathogen_enzymatic-act"/>
</dbReference>
<comment type="caution">
    <text evidence="2">The sequence shown here is derived from an EMBL/GenBank/DDBJ whole genome shotgun (WGS) entry which is preliminary data.</text>
</comment>
<evidence type="ECO:0000313" key="3">
    <source>
        <dbReference type="Proteomes" id="UP001419910"/>
    </source>
</evidence>
<evidence type="ECO:0000313" key="2">
    <source>
        <dbReference type="EMBL" id="MEN2790563.1"/>
    </source>
</evidence>
<gene>
    <name evidence="2" type="ORF">ABC974_13065</name>
</gene>
<keyword evidence="3" id="KW-1185">Reference proteome</keyword>
<dbReference type="SUPFAM" id="SSF50969">
    <property type="entry name" value="YVTN repeat-like/Quinoprotein amine dehydrogenase"/>
    <property type="match status" value="1"/>
</dbReference>
<feature type="chain" id="PRO_5047182173" description="Quinohemoprotein amine dehydrogenase subunit beta" evidence="1">
    <location>
        <begin position="35"/>
        <end position="374"/>
    </location>
</feature>
<dbReference type="PANTHER" id="PTHR47197">
    <property type="entry name" value="PROTEIN NIRF"/>
    <property type="match status" value="1"/>
</dbReference>
<feature type="signal peptide" evidence="1">
    <location>
        <begin position="1"/>
        <end position="34"/>
    </location>
</feature>
<dbReference type="Gene3D" id="2.130.10.10">
    <property type="entry name" value="YVTN repeat-like/Quinoprotein amine dehydrogenase"/>
    <property type="match status" value="1"/>
</dbReference>
<organism evidence="2 3">
    <name type="scientific">Sphingomonas oligophenolica</name>
    <dbReference type="NCBI Taxonomy" id="301154"/>
    <lineage>
        <taxon>Bacteria</taxon>
        <taxon>Pseudomonadati</taxon>
        <taxon>Pseudomonadota</taxon>
        <taxon>Alphaproteobacteria</taxon>
        <taxon>Sphingomonadales</taxon>
        <taxon>Sphingomonadaceae</taxon>
        <taxon>Sphingomonas</taxon>
    </lineage>
</organism>
<dbReference type="RefSeq" id="WP_343888311.1">
    <property type="nucleotide sequence ID" value="NZ_BAAAEH010000008.1"/>
</dbReference>
<accession>A0ABU9Y441</accession>
<keyword evidence="1" id="KW-0732">Signal</keyword>
<sequence>MTKLPVPGQLPGGMKSLVTMLGTALFAFGTPAQADTLLLGTYPDKMFTVDEATGTVKERIQLAAGLPVSMRMSNDKKLIYVTTITTSGVIVLDAATRKVLNQFSLNTPTTRYRFNGGVPDPTGRYFYTQLLRFDKEADRYKVSKPMFAVIDLQQKKVTRTAELEAEDDTLAGMRSAFMISPDGKKLYAFRDKVLTIDTATLKVTDRLDLAKPETTGMENVSFGGGVEALQNPNEFVSLFNASDPYIHNKIFGLGRFDLVNGKFDFTPIGPVPNQMSGLEITPDGKNGYAVVTNGTLGNKRCEIWHFDMATTSLLDKSEFHCRSRFTFGMSGDGAKLYIYGASYDIEVYDAKTLKLDRTWDLGADATMAGMLILK</sequence>
<dbReference type="InterPro" id="IPR015943">
    <property type="entry name" value="WD40/YVTN_repeat-like_dom_sf"/>
</dbReference>
<reference evidence="2 3" key="1">
    <citation type="submission" date="2024-05" db="EMBL/GenBank/DDBJ databases">
        <authorList>
            <person name="Liu Q."/>
            <person name="Xin Y.-H."/>
        </authorList>
    </citation>
    <scope>NUCLEOTIDE SEQUENCE [LARGE SCALE GENOMIC DNA]</scope>
    <source>
        <strain evidence="2 3">CGMCC 1.10181</strain>
    </source>
</reference>
<name>A0ABU9Y441_9SPHN</name>
<protein>
    <recommendedName>
        <fullName evidence="4">Quinohemoprotein amine dehydrogenase subunit beta</fullName>
    </recommendedName>
</protein>